<keyword evidence="6" id="KW-1185">Reference proteome</keyword>
<dbReference type="Pfam" id="PF01588">
    <property type="entry name" value="tRNA_bind"/>
    <property type="match status" value="1"/>
</dbReference>
<proteinExistence type="predicted"/>
<dbReference type="Gene3D" id="3.40.50.150">
    <property type="entry name" value="Vaccinia Virus protein VP39"/>
    <property type="match status" value="1"/>
</dbReference>
<protein>
    <recommendedName>
        <fullName evidence="4">tRNA-binding domain-containing protein</fullName>
    </recommendedName>
</protein>
<evidence type="ECO:0000256" key="2">
    <source>
        <dbReference type="ARBA" id="ARBA00022884"/>
    </source>
</evidence>
<dbReference type="InterPro" id="IPR002547">
    <property type="entry name" value="tRNA-bd_dom"/>
</dbReference>
<dbReference type="InterPro" id="IPR012340">
    <property type="entry name" value="NA-bd_OB-fold"/>
</dbReference>
<evidence type="ECO:0000256" key="1">
    <source>
        <dbReference type="ARBA" id="ARBA00022555"/>
    </source>
</evidence>
<dbReference type="CDD" id="cd02798">
    <property type="entry name" value="tRNA_bind_CsaA"/>
    <property type="match status" value="1"/>
</dbReference>
<organism evidence="5 6">
    <name type="scientific">Phytohabitans rumicis</name>
    <dbReference type="NCBI Taxonomy" id="1076125"/>
    <lineage>
        <taxon>Bacteria</taxon>
        <taxon>Bacillati</taxon>
        <taxon>Actinomycetota</taxon>
        <taxon>Actinomycetes</taxon>
        <taxon>Micromonosporales</taxon>
        <taxon>Micromonosporaceae</taxon>
    </lineage>
</organism>
<name>A0A6V8KYW5_9ACTN</name>
<comment type="caution">
    <text evidence="5">The sequence shown here is derived from an EMBL/GenBank/DDBJ whole genome shotgun (WGS) entry which is preliminary data.</text>
</comment>
<evidence type="ECO:0000313" key="5">
    <source>
        <dbReference type="EMBL" id="GFJ87888.1"/>
    </source>
</evidence>
<feature type="domain" description="TRNA-binding" evidence="4">
    <location>
        <begin position="9"/>
        <end position="110"/>
    </location>
</feature>
<dbReference type="Gene3D" id="2.40.50.140">
    <property type="entry name" value="Nucleic acid-binding proteins"/>
    <property type="match status" value="1"/>
</dbReference>
<dbReference type="PROSITE" id="PS50886">
    <property type="entry name" value="TRBD"/>
    <property type="match status" value="1"/>
</dbReference>
<gene>
    <name evidence="5" type="ORF">Prum_015300</name>
</gene>
<sequence length="325" mass="34458">MDELIEYADFAKVQMRAGRIVKVEEFPRARTPSYKVLVDFGPEVGERWSSMQAARDYRPEDLLDTLVVGVVNMPEKNIAGFKSQALILGVPADDGGLSLLRPDRGGSPVAVSTDQRVASFFDTAWRRIIATQPASVRVHLAAERRLTESVLPAYRAMVEVGCADGSLLLPVARRCALDYLGLDLAAGAVAATRAAGADAVRADVLELTGLALPAGPLLVAFPFNVFGNLPEPERALGAVAASGADALVLTYDTSAGAAAVRSEYYRACGLAGELVADGTGVHFTAAPFTSSVYHRAVLTGWLAGHGYRVTVHEYGAVGQAYHATR</sequence>
<dbReference type="SUPFAM" id="SSF50249">
    <property type="entry name" value="Nucleic acid-binding proteins"/>
    <property type="match status" value="1"/>
</dbReference>
<dbReference type="SUPFAM" id="SSF53335">
    <property type="entry name" value="S-adenosyl-L-methionine-dependent methyltransferases"/>
    <property type="match status" value="1"/>
</dbReference>
<accession>A0A6V8KYW5</accession>
<dbReference type="InterPro" id="IPR029063">
    <property type="entry name" value="SAM-dependent_MTases_sf"/>
</dbReference>
<dbReference type="RefSeq" id="WP_218577132.1">
    <property type="nucleotide sequence ID" value="NZ_BLPG01000001.1"/>
</dbReference>
<keyword evidence="2 3" id="KW-0694">RNA-binding</keyword>
<dbReference type="AlphaFoldDB" id="A0A6V8KYW5"/>
<reference evidence="5 6" key="1">
    <citation type="submission" date="2020-03" db="EMBL/GenBank/DDBJ databases">
        <title>Whole genome shotgun sequence of Phytohabitans rumicis NBRC 108638.</title>
        <authorList>
            <person name="Komaki H."/>
            <person name="Tamura T."/>
        </authorList>
    </citation>
    <scope>NUCLEOTIDE SEQUENCE [LARGE SCALE GENOMIC DNA]</scope>
    <source>
        <strain evidence="5 6">NBRC 108638</strain>
    </source>
</reference>
<dbReference type="NCBIfam" id="NF007494">
    <property type="entry name" value="PRK10089.1-3"/>
    <property type="match status" value="1"/>
</dbReference>
<reference evidence="5 6" key="2">
    <citation type="submission" date="2020-03" db="EMBL/GenBank/DDBJ databases">
        <authorList>
            <person name="Ichikawa N."/>
            <person name="Kimura A."/>
            <person name="Kitahashi Y."/>
            <person name="Uohara A."/>
        </authorList>
    </citation>
    <scope>NUCLEOTIDE SEQUENCE [LARGE SCALE GENOMIC DNA]</scope>
    <source>
        <strain evidence="5 6">NBRC 108638</strain>
    </source>
</reference>
<evidence type="ECO:0000313" key="6">
    <source>
        <dbReference type="Proteomes" id="UP000482960"/>
    </source>
</evidence>
<evidence type="ECO:0000256" key="3">
    <source>
        <dbReference type="PROSITE-ProRule" id="PRU00209"/>
    </source>
</evidence>
<keyword evidence="1 3" id="KW-0820">tRNA-binding</keyword>
<evidence type="ECO:0000259" key="4">
    <source>
        <dbReference type="PROSITE" id="PS50886"/>
    </source>
</evidence>
<dbReference type="EMBL" id="BLPG01000001">
    <property type="protein sequence ID" value="GFJ87888.1"/>
    <property type="molecule type" value="Genomic_DNA"/>
</dbReference>
<dbReference type="GO" id="GO:0000049">
    <property type="term" value="F:tRNA binding"/>
    <property type="evidence" value="ECO:0007669"/>
    <property type="project" value="UniProtKB-UniRule"/>
</dbReference>
<dbReference type="Proteomes" id="UP000482960">
    <property type="component" value="Unassembled WGS sequence"/>
</dbReference>